<keyword evidence="8 12" id="KW-0238">DNA-binding</keyword>
<sequence>MGGCAAPFCNNSSRKGYIMKVFPRDPQRRALWERNVPRENWTATNNSCLCEMHFAPEMWERRRDGKRKLKSEAIPTLFGFFVKKDTDVSRNKEASKEPVEAEASKEPVEEQPSVEDFECDTTKNTAECITVNVIPECNTESNIVDAADASTVENNETIKEECATVLTACTSEYEKLKKEQKEKYEELMKQRLNIMRMRKKIKALQYMKQSLQHKIKNDRYMKALRRIFNEDQIAALCTKSQRGRNWSNETLQRALKLKLVCGNHGYEEILRQGYPFPSLRTLRRRLEDFKRGSDISKMLAFATHEESYFREDTDTEDDEASTTEAL</sequence>
<keyword evidence="7 13" id="KW-0175">Coiled coil</keyword>
<evidence type="ECO:0000256" key="3">
    <source>
        <dbReference type="ARBA" id="ARBA00022723"/>
    </source>
</evidence>
<evidence type="ECO:0000256" key="7">
    <source>
        <dbReference type="ARBA" id="ARBA00023054"/>
    </source>
</evidence>
<keyword evidence="11" id="KW-0131">Cell cycle</keyword>
<keyword evidence="3" id="KW-0479">Metal-binding</keyword>
<keyword evidence="17" id="KW-1185">Reference proteome</keyword>
<evidence type="ECO:0000256" key="5">
    <source>
        <dbReference type="ARBA" id="ARBA00022833"/>
    </source>
</evidence>
<evidence type="ECO:0000259" key="15">
    <source>
        <dbReference type="PROSITE" id="PS50950"/>
    </source>
</evidence>
<evidence type="ECO:0000256" key="2">
    <source>
        <dbReference type="ARBA" id="ARBA00006177"/>
    </source>
</evidence>
<evidence type="ECO:0000313" key="16">
    <source>
        <dbReference type="EMBL" id="TGZ50171.1"/>
    </source>
</evidence>
<name>A0A4S2KKK2_9HYME</name>
<dbReference type="GO" id="GO:0043565">
    <property type="term" value="F:sequence-specific DNA binding"/>
    <property type="evidence" value="ECO:0007669"/>
    <property type="project" value="InterPro"/>
</dbReference>
<organism evidence="16 17">
    <name type="scientific">Temnothorax longispinosus</name>
    <dbReference type="NCBI Taxonomy" id="300112"/>
    <lineage>
        <taxon>Eukaryota</taxon>
        <taxon>Metazoa</taxon>
        <taxon>Ecdysozoa</taxon>
        <taxon>Arthropoda</taxon>
        <taxon>Hexapoda</taxon>
        <taxon>Insecta</taxon>
        <taxon>Pterygota</taxon>
        <taxon>Neoptera</taxon>
        <taxon>Endopterygota</taxon>
        <taxon>Hymenoptera</taxon>
        <taxon>Apocrita</taxon>
        <taxon>Aculeata</taxon>
        <taxon>Formicoidea</taxon>
        <taxon>Formicidae</taxon>
        <taxon>Myrmicinae</taxon>
        <taxon>Temnothorax</taxon>
    </lineage>
</organism>
<feature type="compositionally biased region" description="Basic and acidic residues" evidence="14">
    <location>
        <begin position="89"/>
        <end position="108"/>
    </location>
</feature>
<reference evidence="16 17" key="1">
    <citation type="journal article" date="2019" name="Philos. Trans. R. Soc. Lond., B, Biol. Sci.">
        <title>Ant behaviour and brain gene expression of defending hosts depend on the ecological success of the intruding social parasite.</title>
        <authorList>
            <person name="Kaur R."/>
            <person name="Stoldt M."/>
            <person name="Jongepier E."/>
            <person name="Feldmeyer B."/>
            <person name="Menzel F."/>
            <person name="Bornberg-Bauer E."/>
            <person name="Foitzik S."/>
        </authorList>
    </citation>
    <scope>NUCLEOTIDE SEQUENCE [LARGE SCALE GENOMIC DNA]</scope>
    <source>
        <tissue evidence="16">Whole body</tissue>
    </source>
</reference>
<evidence type="ECO:0000256" key="4">
    <source>
        <dbReference type="ARBA" id="ARBA00022771"/>
    </source>
</evidence>
<feature type="region of interest" description="Disordered" evidence="14">
    <location>
        <begin position="89"/>
        <end position="116"/>
    </location>
</feature>
<keyword evidence="10" id="KW-0539">Nucleus</keyword>
<evidence type="ECO:0000256" key="1">
    <source>
        <dbReference type="ARBA" id="ARBA00004642"/>
    </source>
</evidence>
<comment type="caution">
    <text evidence="16">The sequence shown here is derived from an EMBL/GenBank/DDBJ whole genome shotgun (WGS) entry which is preliminary data.</text>
</comment>
<dbReference type="PANTHER" id="PTHR46600">
    <property type="entry name" value="THAP DOMAIN-CONTAINING"/>
    <property type="match status" value="1"/>
</dbReference>
<evidence type="ECO:0000256" key="8">
    <source>
        <dbReference type="ARBA" id="ARBA00023125"/>
    </source>
</evidence>
<dbReference type="InterPro" id="IPR026516">
    <property type="entry name" value="THAP1/10"/>
</dbReference>
<dbReference type="PROSITE" id="PS50950">
    <property type="entry name" value="ZF_THAP"/>
    <property type="match status" value="1"/>
</dbReference>
<protein>
    <submittedName>
        <fullName evidence="16">THAP domain-containing protein</fullName>
    </submittedName>
</protein>
<evidence type="ECO:0000313" key="17">
    <source>
        <dbReference type="Proteomes" id="UP000310200"/>
    </source>
</evidence>
<keyword evidence="4 12" id="KW-0863">Zinc-finger</keyword>
<dbReference type="EMBL" id="QBLH01002019">
    <property type="protein sequence ID" value="TGZ50171.1"/>
    <property type="molecule type" value="Genomic_DNA"/>
</dbReference>
<evidence type="ECO:0000256" key="13">
    <source>
        <dbReference type="SAM" id="Coils"/>
    </source>
</evidence>
<dbReference type="Proteomes" id="UP000310200">
    <property type="component" value="Unassembled WGS sequence"/>
</dbReference>
<evidence type="ECO:0000256" key="14">
    <source>
        <dbReference type="SAM" id="MobiDB-lite"/>
    </source>
</evidence>
<evidence type="ECO:0000256" key="9">
    <source>
        <dbReference type="ARBA" id="ARBA00023163"/>
    </source>
</evidence>
<gene>
    <name evidence="16" type="ORF">DBV15_03592</name>
</gene>
<comment type="subcellular location">
    <subcellularLocation>
        <location evidence="1">Nucleus</location>
        <location evidence="1">Nucleoplasm</location>
    </subcellularLocation>
</comment>
<keyword evidence="9" id="KW-0804">Transcription</keyword>
<dbReference type="AlphaFoldDB" id="A0A4S2KKK2"/>
<proteinExistence type="inferred from homology"/>
<dbReference type="SUPFAM" id="SSF57716">
    <property type="entry name" value="Glucocorticoid receptor-like (DNA-binding domain)"/>
    <property type="match status" value="1"/>
</dbReference>
<evidence type="ECO:0000256" key="11">
    <source>
        <dbReference type="ARBA" id="ARBA00023306"/>
    </source>
</evidence>
<feature type="coiled-coil region" evidence="13">
    <location>
        <begin position="170"/>
        <end position="197"/>
    </location>
</feature>
<dbReference type="InterPro" id="IPR006612">
    <property type="entry name" value="THAP_Znf"/>
</dbReference>
<dbReference type="SMART" id="SM00980">
    <property type="entry name" value="THAP"/>
    <property type="match status" value="1"/>
</dbReference>
<evidence type="ECO:0000256" key="12">
    <source>
        <dbReference type="PROSITE-ProRule" id="PRU00309"/>
    </source>
</evidence>
<dbReference type="Pfam" id="PF05485">
    <property type="entry name" value="THAP"/>
    <property type="match status" value="1"/>
</dbReference>
<comment type="similarity">
    <text evidence="2">Belongs to the THAP1 family.</text>
</comment>
<dbReference type="GO" id="GO:0005654">
    <property type="term" value="C:nucleoplasm"/>
    <property type="evidence" value="ECO:0007669"/>
    <property type="project" value="UniProtKB-SubCell"/>
</dbReference>
<keyword evidence="5" id="KW-0862">Zinc</keyword>
<dbReference type="SMART" id="SM00692">
    <property type="entry name" value="DM3"/>
    <property type="match status" value="1"/>
</dbReference>
<evidence type="ECO:0000256" key="10">
    <source>
        <dbReference type="ARBA" id="ARBA00023242"/>
    </source>
</evidence>
<keyword evidence="6" id="KW-0805">Transcription regulation</keyword>
<accession>A0A4S2KKK2</accession>
<feature type="domain" description="THAP-type" evidence="15">
    <location>
        <begin position="1"/>
        <end position="78"/>
    </location>
</feature>
<dbReference type="GO" id="GO:0008270">
    <property type="term" value="F:zinc ion binding"/>
    <property type="evidence" value="ECO:0007669"/>
    <property type="project" value="UniProtKB-KW"/>
</dbReference>
<dbReference type="PANTHER" id="PTHR46600:SF1">
    <property type="entry name" value="THAP DOMAIN-CONTAINING PROTEIN 1"/>
    <property type="match status" value="1"/>
</dbReference>
<evidence type="ECO:0000256" key="6">
    <source>
        <dbReference type="ARBA" id="ARBA00023015"/>
    </source>
</evidence>